<dbReference type="InterPro" id="IPR004610">
    <property type="entry name" value="RecJ"/>
</dbReference>
<evidence type="ECO:0000259" key="6">
    <source>
        <dbReference type="Pfam" id="PF01368"/>
    </source>
</evidence>
<evidence type="ECO:0000259" key="7">
    <source>
        <dbReference type="Pfam" id="PF02272"/>
    </source>
</evidence>
<gene>
    <name evidence="9" type="primary">recJ</name>
    <name evidence="9" type="ORF">GCM10023307_25550</name>
</gene>
<keyword evidence="10" id="KW-1185">Reference proteome</keyword>
<dbReference type="InterPro" id="IPR041122">
    <property type="entry name" value="RecJ_OB"/>
</dbReference>
<dbReference type="Pfam" id="PF02272">
    <property type="entry name" value="DHHA1"/>
    <property type="match status" value="1"/>
</dbReference>
<dbReference type="SUPFAM" id="SSF64182">
    <property type="entry name" value="DHH phosphoesterases"/>
    <property type="match status" value="1"/>
</dbReference>
<evidence type="ECO:0000313" key="9">
    <source>
        <dbReference type="EMBL" id="GAA4798356.1"/>
    </source>
</evidence>
<accession>A0ABP9BRZ7</accession>
<evidence type="ECO:0000256" key="1">
    <source>
        <dbReference type="ARBA" id="ARBA00005915"/>
    </source>
</evidence>
<dbReference type="Gene3D" id="3.10.310.30">
    <property type="match status" value="1"/>
</dbReference>
<protein>
    <recommendedName>
        <fullName evidence="2">Single-stranded-DNA-specific exonuclease RecJ</fullName>
    </recommendedName>
</protein>
<dbReference type="PANTHER" id="PTHR30255">
    <property type="entry name" value="SINGLE-STRANDED-DNA-SPECIFIC EXONUCLEASE RECJ"/>
    <property type="match status" value="1"/>
</dbReference>
<dbReference type="InterPro" id="IPR038763">
    <property type="entry name" value="DHH_sf"/>
</dbReference>
<evidence type="ECO:0000256" key="5">
    <source>
        <dbReference type="ARBA" id="ARBA00022839"/>
    </source>
</evidence>
<feature type="domain" description="DDH" evidence="6">
    <location>
        <begin position="88"/>
        <end position="245"/>
    </location>
</feature>
<organism evidence="9 10">
    <name type="scientific">Lysobacter hankyongensis</name>
    <dbReference type="NCBI Taxonomy" id="1176535"/>
    <lineage>
        <taxon>Bacteria</taxon>
        <taxon>Pseudomonadati</taxon>
        <taxon>Pseudomonadota</taxon>
        <taxon>Gammaproteobacteria</taxon>
        <taxon>Lysobacterales</taxon>
        <taxon>Lysobacteraceae</taxon>
        <taxon>Lysobacter</taxon>
    </lineage>
</organism>
<dbReference type="InterPro" id="IPR001667">
    <property type="entry name" value="DDH_dom"/>
</dbReference>
<dbReference type="InterPro" id="IPR003156">
    <property type="entry name" value="DHHA1_dom"/>
</dbReference>
<dbReference type="EMBL" id="BAABJE010000014">
    <property type="protein sequence ID" value="GAA4798356.1"/>
    <property type="molecule type" value="Genomic_DNA"/>
</dbReference>
<dbReference type="Pfam" id="PF01368">
    <property type="entry name" value="DHH"/>
    <property type="match status" value="1"/>
</dbReference>
<dbReference type="NCBIfam" id="TIGR00644">
    <property type="entry name" value="recJ"/>
    <property type="match status" value="1"/>
</dbReference>
<dbReference type="InterPro" id="IPR051673">
    <property type="entry name" value="SSDNA_exonuclease_RecJ"/>
</dbReference>
<keyword evidence="4" id="KW-0378">Hydrolase</keyword>
<proteinExistence type="inferred from homology"/>
<feature type="domain" description="RecJ OB" evidence="8">
    <location>
        <begin position="483"/>
        <end position="583"/>
    </location>
</feature>
<evidence type="ECO:0000259" key="8">
    <source>
        <dbReference type="Pfam" id="PF17768"/>
    </source>
</evidence>
<dbReference type="Gene3D" id="3.90.1640.30">
    <property type="match status" value="1"/>
</dbReference>
<reference evidence="10" key="1">
    <citation type="journal article" date="2019" name="Int. J. Syst. Evol. Microbiol.">
        <title>The Global Catalogue of Microorganisms (GCM) 10K type strain sequencing project: providing services to taxonomists for standard genome sequencing and annotation.</title>
        <authorList>
            <consortium name="The Broad Institute Genomics Platform"/>
            <consortium name="The Broad Institute Genome Sequencing Center for Infectious Disease"/>
            <person name="Wu L."/>
            <person name="Ma J."/>
        </authorList>
    </citation>
    <scope>NUCLEOTIDE SEQUENCE [LARGE SCALE GENOMIC DNA]</scope>
    <source>
        <strain evidence="10">JCM 18204</strain>
    </source>
</reference>
<evidence type="ECO:0000256" key="3">
    <source>
        <dbReference type="ARBA" id="ARBA00022722"/>
    </source>
</evidence>
<name>A0ABP9BRZ7_9GAMM</name>
<comment type="caution">
    <text evidence="9">The sequence shown here is derived from an EMBL/GenBank/DDBJ whole genome shotgun (WGS) entry which is preliminary data.</text>
</comment>
<keyword evidence="3" id="KW-0540">Nuclease</keyword>
<dbReference type="RefSeq" id="WP_425562686.1">
    <property type="nucleotide sequence ID" value="NZ_BAABJE010000014.1"/>
</dbReference>
<keyword evidence="5 9" id="KW-0269">Exonuclease</keyword>
<evidence type="ECO:0000256" key="2">
    <source>
        <dbReference type="ARBA" id="ARBA00019841"/>
    </source>
</evidence>
<dbReference type="PANTHER" id="PTHR30255:SF2">
    <property type="entry name" value="SINGLE-STRANDED-DNA-SPECIFIC EXONUCLEASE RECJ"/>
    <property type="match status" value="1"/>
</dbReference>
<dbReference type="GO" id="GO:0004527">
    <property type="term" value="F:exonuclease activity"/>
    <property type="evidence" value="ECO:0007669"/>
    <property type="project" value="UniProtKB-KW"/>
</dbReference>
<dbReference type="Pfam" id="PF17768">
    <property type="entry name" value="RecJ_OB"/>
    <property type="match status" value="1"/>
</dbReference>
<evidence type="ECO:0000313" key="10">
    <source>
        <dbReference type="Proteomes" id="UP001499959"/>
    </source>
</evidence>
<evidence type="ECO:0000256" key="4">
    <source>
        <dbReference type="ARBA" id="ARBA00022801"/>
    </source>
</evidence>
<sequence>MSRSIRRRDIGADAPMLDARMPDADVQAADGDWPAEVPPLLRRIYAARGAATHALAQPRLNRLLPPDGLGAVDAAAALLQQAMATGRHIVVVGDFDCDGATACAVAVRGLRMLGAQHVSYAVPNRIVHGYGLSPGLVDDLAALAPDLLVTVDHGIACLAGVAAAKARGWQVLVTDHHLPGEHLPQADVIVDPNLPGDDFPSKALAGVGVMFYVLLALRRRLRDAGYFPGEPPDLSVLLDLVAVGTVADLVALDANNRTLVAAGLRRLRAGRGCAGLRALIEVSRRQHAALTAADIGFALAPRINAAGRLEDMALGIECLLCDDPRRARELAEILDGINAERRGVQQQMVGDAEDAIAALSFEVDGGRATICLYREDWHPGVVGLVASKIKERVHRPAIAFAPSDAGSDLLRGSARSIAGFHIRDALAMVDARHPGLIEKFGGHAMAAGLSLRLTALPRFQAAFEQCAAELLSPELLQDVILSDGAIAPGECAIGTALALRDGGPWGQGFPEPVFDDVFEIVSWKPVGEQHLKLELSWPGGTRRIPAIHFGGWNGEPPPPRARIAYRLQPDDWRGGDAVQLVVVHRESVAG</sequence>
<feature type="domain" description="DHHA1" evidence="7">
    <location>
        <begin position="372"/>
        <end position="468"/>
    </location>
</feature>
<dbReference type="Proteomes" id="UP001499959">
    <property type="component" value="Unassembled WGS sequence"/>
</dbReference>
<comment type="similarity">
    <text evidence="1">Belongs to the RecJ family.</text>
</comment>